<dbReference type="EMBL" id="CP102294">
    <property type="protein sequence ID" value="UWN56261.1"/>
    <property type="molecule type" value="Genomic_DNA"/>
</dbReference>
<dbReference type="InterPro" id="IPR002591">
    <property type="entry name" value="Phosphodiest/P_Trfase"/>
</dbReference>
<protein>
    <submittedName>
        <fullName evidence="1">Alkaline phosphatase family protein</fullName>
    </submittedName>
</protein>
<dbReference type="InterPro" id="IPR017850">
    <property type="entry name" value="Alkaline_phosphatase_core_sf"/>
</dbReference>
<keyword evidence="2" id="KW-1185">Reference proteome</keyword>
<reference evidence="1" key="1">
    <citation type="journal article" date="2022" name="Cell">
        <title>Design, construction, and in vivo augmentation of a complex gut microbiome.</title>
        <authorList>
            <person name="Cheng A.G."/>
            <person name="Ho P.Y."/>
            <person name="Aranda-Diaz A."/>
            <person name="Jain S."/>
            <person name="Yu F.B."/>
            <person name="Meng X."/>
            <person name="Wang M."/>
            <person name="Iakiviak M."/>
            <person name="Nagashima K."/>
            <person name="Zhao A."/>
            <person name="Murugkar P."/>
            <person name="Patil A."/>
            <person name="Atabakhsh K."/>
            <person name="Weakley A."/>
            <person name="Yan J."/>
            <person name="Brumbaugh A.R."/>
            <person name="Higginbottom S."/>
            <person name="Dimas A."/>
            <person name="Shiver A.L."/>
            <person name="Deutschbauer A."/>
            <person name="Neff N."/>
            <person name="Sonnenburg J.L."/>
            <person name="Huang K.C."/>
            <person name="Fischbach M.A."/>
        </authorList>
    </citation>
    <scope>NUCLEOTIDE SEQUENCE</scope>
    <source>
        <strain evidence="1">AP11</strain>
    </source>
</reference>
<dbReference type="Proteomes" id="UP001059295">
    <property type="component" value="Chromosome"/>
</dbReference>
<dbReference type="SUPFAM" id="SSF53649">
    <property type="entry name" value="Alkaline phosphatase-like"/>
    <property type="match status" value="1"/>
</dbReference>
<dbReference type="Pfam" id="PF01663">
    <property type="entry name" value="Phosphodiest"/>
    <property type="match status" value="1"/>
</dbReference>
<organism evidence="1 2">
    <name type="scientific">Alistipes ihumii AP11</name>
    <dbReference type="NCBI Taxonomy" id="1211813"/>
    <lineage>
        <taxon>Bacteria</taxon>
        <taxon>Pseudomonadati</taxon>
        <taxon>Bacteroidota</taxon>
        <taxon>Bacteroidia</taxon>
        <taxon>Bacteroidales</taxon>
        <taxon>Rikenellaceae</taxon>
        <taxon>Alistipes</taxon>
    </lineage>
</organism>
<dbReference type="GeneID" id="82891306"/>
<evidence type="ECO:0000313" key="1">
    <source>
        <dbReference type="EMBL" id="UWN56261.1"/>
    </source>
</evidence>
<proteinExistence type="predicted"/>
<dbReference type="RefSeq" id="WP_026089674.1">
    <property type="nucleotide sequence ID" value="NZ_CAPH01000013.1"/>
</dbReference>
<name>A0ABY5UVZ9_9BACT</name>
<sequence length="410" mass="46446">MNRKHILIILSILLLLPWGGYGAKAKKAVFIIVDGVPADMIERLKPPAIGRIAAEGGYSRAYCGGIAGTYCETPTISAVGYNCILTSAWANKHNVWDNSPKPDYSYWSIFRIAKEQKRDVTTALYSSWTDNRTVLLGEGLPETGDLRIDYVVDGFDLDQKNYPKEKDDLQVYRIDDTVSRAAAAGIREQAPDLSWVYLWYTDDAGHIYGNGDYFDEYVMKADRQIERIWEAVEYREKYFDEEWMVVVTTDHGRGDDGHHHGGQSARERTSWIATNVRGNARFAEPWLSIVDIAPSLARFLDFDVPQEVLWEQDGAPFIGEADICALEAVRGNRTIELTWESLDDRAPATVYVSRTNDFKNGQCDQWTKAGRVKAGERRFVFDTGDDPNGFYKFVVVTPGNHLNCWVPEKK</sequence>
<evidence type="ECO:0000313" key="2">
    <source>
        <dbReference type="Proteomes" id="UP001059295"/>
    </source>
</evidence>
<accession>A0ABY5UVZ9</accession>
<gene>
    <name evidence="1" type="ORF">NQ491_06190</name>
</gene>
<dbReference type="Gene3D" id="3.40.720.10">
    <property type="entry name" value="Alkaline Phosphatase, subunit A"/>
    <property type="match status" value="1"/>
</dbReference>